<organism evidence="1 2">
    <name type="scientific">Colocasia esculenta</name>
    <name type="common">Wild taro</name>
    <name type="synonym">Arum esculentum</name>
    <dbReference type="NCBI Taxonomy" id="4460"/>
    <lineage>
        <taxon>Eukaryota</taxon>
        <taxon>Viridiplantae</taxon>
        <taxon>Streptophyta</taxon>
        <taxon>Embryophyta</taxon>
        <taxon>Tracheophyta</taxon>
        <taxon>Spermatophyta</taxon>
        <taxon>Magnoliopsida</taxon>
        <taxon>Liliopsida</taxon>
        <taxon>Araceae</taxon>
        <taxon>Aroideae</taxon>
        <taxon>Colocasieae</taxon>
        <taxon>Colocasia</taxon>
    </lineage>
</organism>
<name>A0A843WXY4_COLES</name>
<accession>A0A843WXY4</accession>
<dbReference type="Proteomes" id="UP000652761">
    <property type="component" value="Unassembled WGS sequence"/>
</dbReference>
<comment type="caution">
    <text evidence="1">The sequence shown here is derived from an EMBL/GenBank/DDBJ whole genome shotgun (WGS) entry which is preliminary data.</text>
</comment>
<proteinExistence type="predicted"/>
<dbReference type="EMBL" id="NMUH01005492">
    <property type="protein sequence ID" value="MQM12906.1"/>
    <property type="molecule type" value="Genomic_DNA"/>
</dbReference>
<sequence length="112" mass="12220">MTHPCDRAVSDCRVTWRPDGPHVSAKPRDKIGGVDENDETSELIKLGPGEPVYSSAQADLSTARFRSGRELGSSVTRRPSAPHKGFIGLVVSARSDKKRLSGHLDRSRPMLL</sequence>
<evidence type="ECO:0000313" key="1">
    <source>
        <dbReference type="EMBL" id="MQM12906.1"/>
    </source>
</evidence>
<keyword evidence="2" id="KW-1185">Reference proteome</keyword>
<dbReference type="AlphaFoldDB" id="A0A843WXY4"/>
<evidence type="ECO:0000313" key="2">
    <source>
        <dbReference type="Proteomes" id="UP000652761"/>
    </source>
</evidence>
<gene>
    <name evidence="1" type="ORF">Taro_045826</name>
</gene>
<protein>
    <submittedName>
        <fullName evidence="1">Uncharacterized protein</fullName>
    </submittedName>
</protein>
<reference evidence="1" key="1">
    <citation type="submission" date="2017-07" db="EMBL/GenBank/DDBJ databases">
        <title>Taro Niue Genome Assembly and Annotation.</title>
        <authorList>
            <person name="Atibalentja N."/>
            <person name="Keating K."/>
            <person name="Fields C.J."/>
        </authorList>
    </citation>
    <scope>NUCLEOTIDE SEQUENCE</scope>
    <source>
        <strain evidence="1">Niue_2</strain>
        <tissue evidence="1">Leaf</tissue>
    </source>
</reference>